<sequence length="144" mass="14544">MRLSHVTLAALGAIFLDTPAQAATEKSLTLVAIFSNAAVPVKLIAIILLAGLIAGPGLALARRDTKWLHAIARSALPLGFAAATYTLLAGAVGVANLGVTPSLPILAPGLAEALMMAMLGLLTTGVARLSSELAERRDQGAGLA</sequence>
<protein>
    <submittedName>
        <fullName evidence="3">Uncharacterized protein</fullName>
    </submittedName>
</protein>
<feature type="chain" id="PRO_5046929288" evidence="2">
    <location>
        <begin position="23"/>
        <end position="144"/>
    </location>
</feature>
<feature type="transmembrane region" description="Helical" evidence="1">
    <location>
        <begin position="75"/>
        <end position="99"/>
    </location>
</feature>
<name>A0ABM6TG71_9CAUL</name>
<evidence type="ECO:0000256" key="2">
    <source>
        <dbReference type="SAM" id="SignalP"/>
    </source>
</evidence>
<gene>
    <name evidence="3" type="ORF">B7G68_10040</name>
</gene>
<feature type="signal peptide" evidence="2">
    <location>
        <begin position="1"/>
        <end position="22"/>
    </location>
</feature>
<keyword evidence="2" id="KW-0732">Signal</keyword>
<keyword evidence="1" id="KW-0472">Membrane</keyword>
<reference evidence="3 4" key="1">
    <citation type="journal article" date="2015" name="Biotechnol. Bioeng.">
        <title>Genome sequence and phenotypic characterization of Caulobacter segnis.</title>
        <authorList>
            <person name="Patel S."/>
            <person name="Fletcher B."/>
            <person name="Scott D.C."/>
            <person name="Ely B."/>
        </authorList>
    </citation>
    <scope>NUCLEOTIDE SEQUENCE [LARGE SCALE GENOMIC DNA]</scope>
    <source>
        <strain evidence="3 4">TK0059</strain>
    </source>
</reference>
<evidence type="ECO:0000313" key="3">
    <source>
        <dbReference type="EMBL" id="AVQ02160.1"/>
    </source>
</evidence>
<dbReference type="EMBL" id="CP027850">
    <property type="protein sequence ID" value="AVQ02160.1"/>
    <property type="molecule type" value="Genomic_DNA"/>
</dbReference>
<keyword evidence="1" id="KW-1133">Transmembrane helix</keyword>
<feature type="transmembrane region" description="Helical" evidence="1">
    <location>
        <begin position="105"/>
        <end position="127"/>
    </location>
</feature>
<keyword evidence="1" id="KW-0812">Transmembrane</keyword>
<dbReference type="RefSeq" id="WP_013079087.1">
    <property type="nucleotide sequence ID" value="NZ_CP027850.1"/>
</dbReference>
<proteinExistence type="predicted"/>
<feature type="transmembrane region" description="Helical" evidence="1">
    <location>
        <begin position="32"/>
        <end position="54"/>
    </location>
</feature>
<keyword evidence="4" id="KW-1185">Reference proteome</keyword>
<dbReference type="Proteomes" id="UP000240527">
    <property type="component" value="Chromosome"/>
</dbReference>
<organism evidence="3 4">
    <name type="scientific">Caulobacter segnis</name>
    <dbReference type="NCBI Taxonomy" id="88688"/>
    <lineage>
        <taxon>Bacteria</taxon>
        <taxon>Pseudomonadati</taxon>
        <taxon>Pseudomonadota</taxon>
        <taxon>Alphaproteobacteria</taxon>
        <taxon>Caulobacterales</taxon>
        <taxon>Caulobacteraceae</taxon>
        <taxon>Caulobacter</taxon>
    </lineage>
</organism>
<evidence type="ECO:0000313" key="4">
    <source>
        <dbReference type="Proteomes" id="UP000240527"/>
    </source>
</evidence>
<evidence type="ECO:0000256" key="1">
    <source>
        <dbReference type="SAM" id="Phobius"/>
    </source>
</evidence>
<accession>A0ABM6TG71</accession>